<dbReference type="SUPFAM" id="SSF52980">
    <property type="entry name" value="Restriction endonuclease-like"/>
    <property type="match status" value="1"/>
</dbReference>
<feature type="domain" description="Putative restriction endonuclease" evidence="1">
    <location>
        <begin position="17"/>
        <end position="185"/>
    </location>
</feature>
<dbReference type="RefSeq" id="WP_008871138.1">
    <property type="nucleotide sequence ID" value="NZ_ACJN02000003.1"/>
</dbReference>
<organism evidence="2 3">
    <name type="scientific">Desulfonatronospira thiodismutans ASO3-1</name>
    <dbReference type="NCBI Taxonomy" id="555779"/>
    <lineage>
        <taxon>Bacteria</taxon>
        <taxon>Pseudomonadati</taxon>
        <taxon>Thermodesulfobacteriota</taxon>
        <taxon>Desulfovibrionia</taxon>
        <taxon>Desulfovibrionales</taxon>
        <taxon>Desulfonatronovibrionaceae</taxon>
        <taxon>Desulfonatronospira</taxon>
    </lineage>
</organism>
<evidence type="ECO:0000259" key="1">
    <source>
        <dbReference type="Pfam" id="PF05685"/>
    </source>
</evidence>
<dbReference type="InterPro" id="IPR008538">
    <property type="entry name" value="Uma2"/>
</dbReference>
<proteinExistence type="predicted"/>
<sequence length="200" mass="23170">MGMAQPRHEQEFFTYRDYLHWPPDKRLEIIYGTVYDMTPAPLIIHQQILLGLARQIDEVLEDSSCRVLPAPVDVLLPRGLEADEETDTVVQPDLVIVCDPDKIREKNIRGAPEWIIEIVSPSTAGHDQIRKRELYEKSGVSEYWIVHPTDGLVMVYRLEDNAYGKPEVMELKDTTRCMAVPEVSVDWDRVMRRLREAENQ</sequence>
<dbReference type="PANTHER" id="PTHR36558:SF1">
    <property type="entry name" value="RESTRICTION ENDONUCLEASE DOMAIN-CONTAINING PROTEIN-RELATED"/>
    <property type="match status" value="1"/>
</dbReference>
<dbReference type="AlphaFoldDB" id="D6SSX3"/>
<dbReference type="Gene3D" id="3.90.1570.10">
    <property type="entry name" value="tt1808, chain A"/>
    <property type="match status" value="1"/>
</dbReference>
<keyword evidence="3" id="KW-1185">Reference proteome</keyword>
<protein>
    <recommendedName>
        <fullName evidence="1">Putative restriction endonuclease domain-containing protein</fullName>
    </recommendedName>
</protein>
<dbReference type="EMBL" id="ACJN02000003">
    <property type="protein sequence ID" value="EFI33789.1"/>
    <property type="molecule type" value="Genomic_DNA"/>
</dbReference>
<evidence type="ECO:0000313" key="2">
    <source>
        <dbReference type="EMBL" id="EFI33789.1"/>
    </source>
</evidence>
<dbReference type="OrthoDB" id="5372651at2"/>
<dbReference type="InterPro" id="IPR011335">
    <property type="entry name" value="Restrct_endonuc-II-like"/>
</dbReference>
<reference evidence="2" key="1">
    <citation type="submission" date="2010-05" db="EMBL/GenBank/DDBJ databases">
        <title>The draft genome of Desulfonatronospira thiodismutans ASO3-1.</title>
        <authorList>
            <consortium name="US DOE Joint Genome Institute (JGI-PGF)"/>
            <person name="Lucas S."/>
            <person name="Copeland A."/>
            <person name="Lapidus A."/>
            <person name="Cheng J.-F."/>
            <person name="Bruce D."/>
            <person name="Goodwin L."/>
            <person name="Pitluck S."/>
            <person name="Chertkov O."/>
            <person name="Brettin T."/>
            <person name="Detter J.C."/>
            <person name="Han C."/>
            <person name="Land M.L."/>
            <person name="Hauser L."/>
            <person name="Kyrpides N."/>
            <person name="Mikhailova N."/>
            <person name="Muyzer G."/>
            <person name="Woyke T."/>
        </authorList>
    </citation>
    <scope>NUCLEOTIDE SEQUENCE [LARGE SCALE GENOMIC DNA]</scope>
    <source>
        <strain evidence="2">ASO3-1</strain>
    </source>
</reference>
<dbReference type="Proteomes" id="UP000005496">
    <property type="component" value="Unassembled WGS sequence"/>
</dbReference>
<dbReference type="PANTHER" id="PTHR36558">
    <property type="entry name" value="GLR1098 PROTEIN"/>
    <property type="match status" value="1"/>
</dbReference>
<evidence type="ECO:0000313" key="3">
    <source>
        <dbReference type="Proteomes" id="UP000005496"/>
    </source>
</evidence>
<accession>D6SSX3</accession>
<gene>
    <name evidence="2" type="ORF">Dthio_PD1128</name>
</gene>
<dbReference type="InterPro" id="IPR012296">
    <property type="entry name" value="Nuclease_put_TT1808"/>
</dbReference>
<comment type="caution">
    <text evidence="2">The sequence shown here is derived from an EMBL/GenBank/DDBJ whole genome shotgun (WGS) entry which is preliminary data.</text>
</comment>
<dbReference type="eggNOG" id="COG4636">
    <property type="taxonomic scope" value="Bacteria"/>
</dbReference>
<name>D6SSX3_9BACT</name>
<dbReference type="CDD" id="cd06260">
    <property type="entry name" value="DUF820-like"/>
    <property type="match status" value="1"/>
</dbReference>
<dbReference type="Pfam" id="PF05685">
    <property type="entry name" value="Uma2"/>
    <property type="match status" value="1"/>
</dbReference>